<dbReference type="Proteomes" id="UP000281118">
    <property type="component" value="Unassembled WGS sequence"/>
</dbReference>
<evidence type="ECO:0000313" key="4">
    <source>
        <dbReference type="EMBL" id="RUR67446.1"/>
    </source>
</evidence>
<dbReference type="Pfam" id="PF01979">
    <property type="entry name" value="Amidohydro_1"/>
    <property type="match status" value="1"/>
</dbReference>
<dbReference type="Gene3D" id="2.30.40.10">
    <property type="entry name" value="Urease, subunit C, domain 1"/>
    <property type="match status" value="1"/>
</dbReference>
<reference evidence="4 5" key="1">
    <citation type="submission" date="2018-12" db="EMBL/GenBank/DDBJ databases">
        <title>The genome sequences of Variovorax guangxiensis DSM 27352.</title>
        <authorList>
            <person name="Gao J."/>
            <person name="Sun J."/>
        </authorList>
    </citation>
    <scope>NUCLEOTIDE SEQUENCE [LARGE SCALE GENOMIC DNA]</scope>
    <source>
        <strain evidence="4 5">DSM 27352</strain>
    </source>
</reference>
<evidence type="ECO:0000259" key="3">
    <source>
        <dbReference type="Pfam" id="PF01979"/>
    </source>
</evidence>
<sequence>MSPELDAAMLAADELLLVPDHLMLRDGPATGHAVLVAGGLFRDVGPAGVLAARHPHLTPLALPGKLLMPGMIDAHHHLTQSFGKSLAYGEPSEIFRRVWVPLESSLDDEFVYLASKLAALESLRGGFTTVCDAGTRAPGDIGAIAAAVQEAGLRCVLGLICNDGGNDSSAGERREILAQAGHFLGRWPREGLVHPSLAISVPEAASDEMLAGVSSLCAEARAIFQTHVNEHLASVERSVVQRGCRPLELLARLGALGPQVLIAHGTLVTPSELVLLRDTDTAVSYNPVASQWKGNAVAPANLMAAMGIRFGLGTDATRSDAFRLMDAAEAAQKLAFGLAIGDASSGGGWTWFDHATHEGARAVGLDHLTGEIAAGKHADFLIVDVDTPEMCTSVDLTWDLVRLGNRDQISAVFVAGRLRLWEGWPPDWDARALQRRLAEIAHAAMDRAPILRLHPTAAEHRRLCRARAEGGLGLGPQ</sequence>
<feature type="domain" description="Amidohydrolase-related" evidence="3">
    <location>
        <begin position="67"/>
        <end position="418"/>
    </location>
</feature>
<dbReference type="Gene3D" id="3.20.20.140">
    <property type="entry name" value="Metal-dependent hydrolases"/>
    <property type="match status" value="1"/>
</dbReference>
<evidence type="ECO:0000256" key="1">
    <source>
        <dbReference type="ARBA" id="ARBA00006745"/>
    </source>
</evidence>
<name>A0A3S0XDP9_9BURK</name>
<accession>A0A3S0XDP9</accession>
<organism evidence="4 5">
    <name type="scientific">Variovorax guangxiensis</name>
    <dbReference type="NCBI Taxonomy" id="1775474"/>
    <lineage>
        <taxon>Bacteria</taxon>
        <taxon>Pseudomonadati</taxon>
        <taxon>Pseudomonadota</taxon>
        <taxon>Betaproteobacteria</taxon>
        <taxon>Burkholderiales</taxon>
        <taxon>Comamonadaceae</taxon>
        <taxon>Variovorax</taxon>
    </lineage>
</organism>
<dbReference type="InterPro" id="IPR032466">
    <property type="entry name" value="Metal_Hydrolase"/>
</dbReference>
<dbReference type="InterPro" id="IPR006680">
    <property type="entry name" value="Amidohydro-rel"/>
</dbReference>
<dbReference type="InterPro" id="IPR011059">
    <property type="entry name" value="Metal-dep_hydrolase_composite"/>
</dbReference>
<comment type="similarity">
    <text evidence="1">Belongs to the metallo-dependent hydrolases superfamily. ATZ/TRZ family.</text>
</comment>
<proteinExistence type="inferred from homology"/>
<dbReference type="SUPFAM" id="SSF51556">
    <property type="entry name" value="Metallo-dependent hydrolases"/>
    <property type="match status" value="1"/>
</dbReference>
<dbReference type="AlphaFoldDB" id="A0A3S0XDP9"/>
<gene>
    <name evidence="4" type="ORF">EJP67_10270</name>
</gene>
<comment type="caution">
    <text evidence="4">The sequence shown here is derived from an EMBL/GenBank/DDBJ whole genome shotgun (WGS) entry which is preliminary data.</text>
</comment>
<dbReference type="PANTHER" id="PTHR43794">
    <property type="entry name" value="AMINOHYDROLASE SSNA-RELATED"/>
    <property type="match status" value="1"/>
</dbReference>
<dbReference type="OrthoDB" id="9807210at2"/>
<dbReference type="RefSeq" id="WP_126021600.1">
    <property type="nucleotide sequence ID" value="NZ_RXFT01000003.1"/>
</dbReference>
<evidence type="ECO:0000313" key="5">
    <source>
        <dbReference type="Proteomes" id="UP000281118"/>
    </source>
</evidence>
<evidence type="ECO:0000256" key="2">
    <source>
        <dbReference type="ARBA" id="ARBA00022801"/>
    </source>
</evidence>
<dbReference type="InterPro" id="IPR050287">
    <property type="entry name" value="MTA/SAH_deaminase"/>
</dbReference>
<dbReference type="EMBL" id="RXFT01000003">
    <property type="protein sequence ID" value="RUR67446.1"/>
    <property type="molecule type" value="Genomic_DNA"/>
</dbReference>
<keyword evidence="2 4" id="KW-0378">Hydrolase</keyword>
<dbReference type="PANTHER" id="PTHR43794:SF11">
    <property type="entry name" value="AMIDOHYDROLASE-RELATED DOMAIN-CONTAINING PROTEIN"/>
    <property type="match status" value="1"/>
</dbReference>
<dbReference type="GO" id="GO:0016810">
    <property type="term" value="F:hydrolase activity, acting on carbon-nitrogen (but not peptide) bonds"/>
    <property type="evidence" value="ECO:0007669"/>
    <property type="project" value="InterPro"/>
</dbReference>
<dbReference type="SUPFAM" id="SSF51338">
    <property type="entry name" value="Composite domain of metallo-dependent hydrolases"/>
    <property type="match status" value="2"/>
</dbReference>
<protein>
    <submittedName>
        <fullName evidence="4">Amidohydrolase</fullName>
    </submittedName>
</protein>